<dbReference type="InterPro" id="IPR011993">
    <property type="entry name" value="PH-like_dom_sf"/>
</dbReference>
<dbReference type="InterPro" id="IPR048561">
    <property type="entry name" value="Dab_PTB"/>
</dbReference>
<evidence type="ECO:0000256" key="3">
    <source>
        <dbReference type="ARBA" id="ARBA00022490"/>
    </source>
</evidence>
<dbReference type="Proteomes" id="UP000829354">
    <property type="component" value="Chromosome II"/>
</dbReference>
<keyword evidence="4" id="KW-0597">Phosphoprotein</keyword>
<feature type="region of interest" description="Disordered" evidence="6">
    <location>
        <begin position="402"/>
        <end position="424"/>
    </location>
</feature>
<feature type="compositionally biased region" description="Polar residues" evidence="6">
    <location>
        <begin position="78"/>
        <end position="88"/>
    </location>
</feature>
<feature type="domain" description="PID" evidence="8">
    <location>
        <begin position="125"/>
        <end position="259"/>
    </location>
</feature>
<keyword evidence="7" id="KW-1133">Transmembrane helix</keyword>
<sequence length="560" mass="60483">MKKDLNKREEDFIIIIILIPVIGLWEADHDFTLFFFSHPPPPPKQSLPIRSHFRSVLQQDAFVRFFVLSRHTKMAQKSDISVETSSAATGAKPNPPSPKSRLAMLKRTKKASNASSDPFRFQNNGISYKGKLIGEQDVDKARGDAMCAEAMRTAKSIIKAAGAHKTRISLQINIDGIKVLDEKSGAVLHNFPVSRISFIARDSSDARAFGLVYGEPGGKYKFYGIKTAQAADQAVLAIRDMFQVVFEMKKKQIEQVKQQQIQDGGAEISFQAKKEGGVAVADLLDLESELHQIEQGVQQLSTVPTNCDAFGASPFGDPFADSFNTTATSNGTNMNISGNVSNLSGTQFGGIQMPHIAQPAAHQNWPTSGTSSFDAWGQQPAMHHAHSTPAFGSNGFSETNPFASAFGAPATAPPPLPSAAPSSQQYRDPFAVSAALPSSTIDWNGTGTTKENMAPSSNTQALHHASTFANFGDKFSSDNWTAEKKVTSLEEAFTKLVDMDALVGGQGVKETKKNPFEHILNPPKASLNSLSTTCSAAQMAAQTQHTAPSRADPFGDDFFR</sequence>
<dbReference type="AlphaFoldDB" id="A0AAE9J646"/>
<dbReference type="GO" id="GO:0005737">
    <property type="term" value="C:cytoplasm"/>
    <property type="evidence" value="ECO:0007669"/>
    <property type="project" value="UniProtKB-SubCell"/>
</dbReference>
<proteinExistence type="predicted"/>
<evidence type="ECO:0000259" key="8">
    <source>
        <dbReference type="PROSITE" id="PS01179"/>
    </source>
</evidence>
<dbReference type="InterPro" id="IPR006020">
    <property type="entry name" value="PTB/PI_dom"/>
</dbReference>
<keyword evidence="7" id="KW-0472">Membrane</keyword>
<dbReference type="PANTHER" id="PTHR47695">
    <property type="entry name" value="PID DOMAIN-CONTAINING PROTEIN"/>
    <property type="match status" value="1"/>
</dbReference>
<evidence type="ECO:0000256" key="6">
    <source>
        <dbReference type="SAM" id="MobiDB-lite"/>
    </source>
</evidence>
<keyword evidence="3" id="KW-0963">Cytoplasm</keyword>
<dbReference type="Gene3D" id="2.30.29.30">
    <property type="entry name" value="Pleckstrin-homology domain (PH domain)/Phosphotyrosine-binding domain (PTB)"/>
    <property type="match status" value="1"/>
</dbReference>
<dbReference type="EMBL" id="CP092621">
    <property type="protein sequence ID" value="UMM16395.1"/>
    <property type="molecule type" value="Genomic_DNA"/>
</dbReference>
<dbReference type="SUPFAM" id="SSF50729">
    <property type="entry name" value="PH domain-like"/>
    <property type="match status" value="1"/>
</dbReference>
<name>A0AAE9J646_CAEBR</name>
<evidence type="ECO:0000256" key="7">
    <source>
        <dbReference type="SAM" id="Phobius"/>
    </source>
</evidence>
<evidence type="ECO:0000256" key="1">
    <source>
        <dbReference type="ARBA" id="ARBA00004496"/>
    </source>
</evidence>
<comment type="subcellular location">
    <subcellularLocation>
        <location evidence="1">Cytoplasm</location>
    </subcellularLocation>
</comment>
<dbReference type="CDD" id="cd01215">
    <property type="entry name" value="PTB_Dab"/>
    <property type="match status" value="1"/>
</dbReference>
<keyword evidence="10" id="KW-1185">Reference proteome</keyword>
<evidence type="ECO:0000256" key="5">
    <source>
        <dbReference type="ARBA" id="ARBA00022782"/>
    </source>
</evidence>
<dbReference type="PANTHER" id="PTHR47695:SF3">
    <property type="entry name" value="PID DOMAIN-CONTAINING PROTEIN"/>
    <property type="match status" value="1"/>
</dbReference>
<evidence type="ECO:0000256" key="2">
    <source>
        <dbReference type="ARBA" id="ARBA00022473"/>
    </source>
</evidence>
<feature type="region of interest" description="Disordered" evidence="6">
    <location>
        <begin position="78"/>
        <end position="101"/>
    </location>
</feature>
<keyword evidence="5" id="KW-0221">Differentiation</keyword>
<dbReference type="Pfam" id="PF00640">
    <property type="entry name" value="PID"/>
    <property type="match status" value="1"/>
</dbReference>
<keyword evidence="2" id="KW-0217">Developmental protein</keyword>
<keyword evidence="7" id="KW-0812">Transmembrane</keyword>
<feature type="transmembrane region" description="Helical" evidence="7">
    <location>
        <begin position="12"/>
        <end position="36"/>
    </location>
</feature>
<dbReference type="SMART" id="SM00462">
    <property type="entry name" value="PTB"/>
    <property type="match status" value="1"/>
</dbReference>
<dbReference type="PROSITE" id="PS01179">
    <property type="entry name" value="PID"/>
    <property type="match status" value="1"/>
</dbReference>
<dbReference type="GO" id="GO:0030154">
    <property type="term" value="P:cell differentiation"/>
    <property type="evidence" value="ECO:0007669"/>
    <property type="project" value="UniProtKB-KW"/>
</dbReference>
<gene>
    <name evidence="9" type="ORF">L5515_013420</name>
</gene>
<evidence type="ECO:0000313" key="9">
    <source>
        <dbReference type="EMBL" id="UMM16395.1"/>
    </source>
</evidence>
<dbReference type="FunFam" id="2.30.29.30:FF:000262">
    <property type="entry name" value="Disabled, isoform F"/>
    <property type="match status" value="1"/>
</dbReference>
<accession>A0AAE9J646</accession>
<evidence type="ECO:0000256" key="4">
    <source>
        <dbReference type="ARBA" id="ARBA00022553"/>
    </source>
</evidence>
<organism evidence="9 10">
    <name type="scientific">Caenorhabditis briggsae</name>
    <dbReference type="NCBI Taxonomy" id="6238"/>
    <lineage>
        <taxon>Eukaryota</taxon>
        <taxon>Metazoa</taxon>
        <taxon>Ecdysozoa</taxon>
        <taxon>Nematoda</taxon>
        <taxon>Chromadorea</taxon>
        <taxon>Rhabditida</taxon>
        <taxon>Rhabditina</taxon>
        <taxon>Rhabditomorpha</taxon>
        <taxon>Rhabditoidea</taxon>
        <taxon>Rhabditidae</taxon>
        <taxon>Peloderinae</taxon>
        <taxon>Caenorhabditis</taxon>
    </lineage>
</organism>
<protein>
    <recommendedName>
        <fullName evidence="8">PID domain-containing protein</fullName>
    </recommendedName>
</protein>
<evidence type="ECO:0000313" key="10">
    <source>
        <dbReference type="Proteomes" id="UP000829354"/>
    </source>
</evidence>
<reference evidence="9 10" key="1">
    <citation type="submission" date="2022-04" db="EMBL/GenBank/DDBJ databases">
        <title>Chromosome-level reference genomes for two strains of Caenorhabditis briggsae: an improved platform for comparative genomics.</title>
        <authorList>
            <person name="Stevens L."/>
            <person name="Andersen E."/>
        </authorList>
    </citation>
    <scope>NUCLEOTIDE SEQUENCE [LARGE SCALE GENOMIC DNA]</scope>
    <source>
        <strain evidence="9">VX34</strain>
        <tissue evidence="9">Whole-organism</tissue>
    </source>
</reference>